<protein>
    <submittedName>
        <fullName evidence="2">Uncharacterized protein</fullName>
    </submittedName>
</protein>
<proteinExistence type="predicted"/>
<dbReference type="AlphaFoldDB" id="A0A0D1ZCU5"/>
<evidence type="ECO:0000313" key="3">
    <source>
        <dbReference type="Proteomes" id="UP000054466"/>
    </source>
</evidence>
<dbReference type="GeneID" id="27347901"/>
<dbReference type="HOGENOM" id="CLU_946656_0_0_1"/>
<dbReference type="Proteomes" id="UP000054466">
    <property type="component" value="Unassembled WGS sequence"/>
</dbReference>
<organism evidence="2 3">
    <name type="scientific">Cladophialophora immunda</name>
    <dbReference type="NCBI Taxonomy" id="569365"/>
    <lineage>
        <taxon>Eukaryota</taxon>
        <taxon>Fungi</taxon>
        <taxon>Dikarya</taxon>
        <taxon>Ascomycota</taxon>
        <taxon>Pezizomycotina</taxon>
        <taxon>Eurotiomycetes</taxon>
        <taxon>Chaetothyriomycetidae</taxon>
        <taxon>Chaetothyriales</taxon>
        <taxon>Herpotrichiellaceae</taxon>
        <taxon>Cladophialophora</taxon>
    </lineage>
</organism>
<dbReference type="RefSeq" id="XP_016245757.1">
    <property type="nucleotide sequence ID" value="XM_016395901.1"/>
</dbReference>
<feature type="region of interest" description="Disordered" evidence="1">
    <location>
        <begin position="97"/>
        <end position="117"/>
    </location>
</feature>
<evidence type="ECO:0000256" key="1">
    <source>
        <dbReference type="SAM" id="MobiDB-lite"/>
    </source>
</evidence>
<dbReference type="EMBL" id="KN847044">
    <property type="protein sequence ID" value="KIW25541.1"/>
    <property type="molecule type" value="Genomic_DNA"/>
</dbReference>
<reference evidence="2 3" key="1">
    <citation type="submission" date="2015-01" db="EMBL/GenBank/DDBJ databases">
        <title>The Genome Sequence of Cladophialophora immunda CBS83496.</title>
        <authorList>
            <consortium name="The Broad Institute Genomics Platform"/>
            <person name="Cuomo C."/>
            <person name="de Hoog S."/>
            <person name="Gorbushina A."/>
            <person name="Stielow B."/>
            <person name="Teixiera M."/>
            <person name="Abouelleil A."/>
            <person name="Chapman S.B."/>
            <person name="Priest M."/>
            <person name="Young S.K."/>
            <person name="Wortman J."/>
            <person name="Nusbaum C."/>
            <person name="Birren B."/>
        </authorList>
    </citation>
    <scope>NUCLEOTIDE SEQUENCE [LARGE SCALE GENOMIC DNA]</scope>
    <source>
        <strain evidence="2 3">CBS 83496</strain>
    </source>
</reference>
<name>A0A0D1ZCU5_9EURO</name>
<dbReference type="VEuPathDB" id="FungiDB:PV07_08707"/>
<gene>
    <name evidence="2" type="ORF">PV07_08707</name>
</gene>
<keyword evidence="3" id="KW-1185">Reference proteome</keyword>
<accession>A0A0D1ZCU5</accession>
<evidence type="ECO:0000313" key="2">
    <source>
        <dbReference type="EMBL" id="KIW25541.1"/>
    </source>
</evidence>
<sequence length="294" mass="33140">MALPATGRMGKYRLKVEERNGGWHEPTSSTKGPPPPTPAWPLLKPSTSLWLFCVLMVLGTFSLGRILFRRLPEGLVAGPYDAATSLPICRPLSSFEPPPYRKQRHGRGRRDSFRTESEMQQWDNMLDQVHRSLVRAKRRAAVANVSSIHRKFTQFGSIFHPSKTQALDELVSAYNGSQNLVNTVLQHTLDETPAKDEAYEASFGFDNAPDLGQAEQKESLGWLRQSIDCQPQLEAARHIADGAACHASAHRTEMLEAITRVDKFGASLRERQGERIEETVVYHIKQLLFSWYKS</sequence>